<accession>A0A937JZ45</accession>
<dbReference type="Proteomes" id="UP000659388">
    <property type="component" value="Unassembled WGS sequence"/>
</dbReference>
<keyword evidence="1" id="KW-0175">Coiled coil</keyword>
<dbReference type="RefSeq" id="WP_202241914.1">
    <property type="nucleotide sequence ID" value="NZ_JAESIY010000001.1"/>
</dbReference>
<feature type="coiled-coil region" evidence="1">
    <location>
        <begin position="14"/>
        <end position="48"/>
    </location>
</feature>
<organism evidence="2 3">
    <name type="scientific">Fulvivirga sediminis</name>
    <dbReference type="NCBI Taxonomy" id="2803949"/>
    <lineage>
        <taxon>Bacteria</taxon>
        <taxon>Pseudomonadati</taxon>
        <taxon>Bacteroidota</taxon>
        <taxon>Cytophagia</taxon>
        <taxon>Cytophagales</taxon>
        <taxon>Fulvivirgaceae</taxon>
        <taxon>Fulvivirga</taxon>
    </lineage>
</organism>
<evidence type="ECO:0000313" key="2">
    <source>
        <dbReference type="EMBL" id="MBL3654791.1"/>
    </source>
</evidence>
<dbReference type="EMBL" id="JAESIY010000001">
    <property type="protein sequence ID" value="MBL3654791.1"/>
    <property type="molecule type" value="Genomic_DNA"/>
</dbReference>
<name>A0A937JZ45_9BACT</name>
<evidence type="ECO:0000256" key="1">
    <source>
        <dbReference type="SAM" id="Coils"/>
    </source>
</evidence>
<comment type="caution">
    <text evidence="2">The sequence shown here is derived from an EMBL/GenBank/DDBJ whole genome shotgun (WGS) entry which is preliminary data.</text>
</comment>
<gene>
    <name evidence="2" type="ORF">JL102_01515</name>
</gene>
<evidence type="ECO:0000313" key="3">
    <source>
        <dbReference type="Proteomes" id="UP000659388"/>
    </source>
</evidence>
<proteinExistence type="predicted"/>
<reference evidence="2" key="1">
    <citation type="submission" date="2021-01" db="EMBL/GenBank/DDBJ databases">
        <title>Fulvivirga kasyanovii gen. nov., sp nov., a novel member of the phylum Bacteroidetes isolated from seawater in a mussel farm.</title>
        <authorList>
            <person name="Zhao L.-H."/>
            <person name="Wang Z.-J."/>
        </authorList>
    </citation>
    <scope>NUCLEOTIDE SEQUENCE</scope>
    <source>
        <strain evidence="2">2943</strain>
    </source>
</reference>
<dbReference type="AlphaFoldDB" id="A0A937JZ45"/>
<sequence length="167" mass="19701">MKLNIPEKYADLYLKALSERKRMLQDKIAEFQREIEDIENHMSALTSIPIFHDNLPTSKSKYQNNSYQEEWPWSRKITYYQELNKQIMTSAEVVDFILSKEPDLDKNKVRSSISAALSNKHRSGDYIKFVDPVTNTAYYGPPEWFINKEQPHLTYVPNDLKKRLVGR</sequence>
<protein>
    <submittedName>
        <fullName evidence="2">Uncharacterized protein</fullName>
    </submittedName>
</protein>
<keyword evidence="3" id="KW-1185">Reference proteome</keyword>